<dbReference type="GO" id="GO:0090222">
    <property type="term" value="P:centrosome-templated microtubule nucleation"/>
    <property type="evidence" value="ECO:0007669"/>
    <property type="project" value="InterPro"/>
</dbReference>
<dbReference type="InterPro" id="IPR054087">
    <property type="entry name" value="Cep192-like_D7"/>
</dbReference>
<dbReference type="GO" id="GO:0005814">
    <property type="term" value="C:centriole"/>
    <property type="evidence" value="ECO:0007669"/>
    <property type="project" value="TreeGrafter"/>
</dbReference>
<dbReference type="InterPro" id="IPR054088">
    <property type="entry name" value="Cep192-like_D8"/>
</dbReference>
<dbReference type="InterPro" id="IPR013783">
    <property type="entry name" value="Ig-like_fold"/>
</dbReference>
<evidence type="ECO:0000259" key="3">
    <source>
        <dbReference type="Pfam" id="PF22066"/>
    </source>
</evidence>
<keyword evidence="5" id="KW-1185">Reference proteome</keyword>
<sequence>MAIFPSTECGSKSYLTYTFTNIGSGPLMWEIASICPPYVVHANTTKDVYRVHYEVFKLHPLTGVLQPDETEKISIEFCPQSKGSFNQTWSIHDTAEDQVSCHKFNLYAKVAKPNPHEQLNADSDAIPQGLSKTLVPSPSHVKPSNQNSTSASLTPFTKISRQDAYTTQQSPVPRQGPSAYLSNQENKAMGGRGISLGQNSNTNAAAQRDSQPGRESGIQRTTAEWTEVQTHSELIKGSSVKEKGLHITDSNIKFPTLHIQDSAILKVYLQNQTKEIAEVVVEYEPNPPFLIKHHSFKVGVDKMVIFPVTFKPRHIGHFKDKVVFREIRSGKTLTALLDAQCEKKSL</sequence>
<evidence type="ECO:0000313" key="5">
    <source>
        <dbReference type="Proteomes" id="UP001497497"/>
    </source>
</evidence>
<feature type="domain" description="Cep192-like" evidence="3">
    <location>
        <begin position="242"/>
        <end position="331"/>
    </location>
</feature>
<dbReference type="GO" id="GO:0000242">
    <property type="term" value="C:pericentriolar material"/>
    <property type="evidence" value="ECO:0007669"/>
    <property type="project" value="TreeGrafter"/>
</dbReference>
<dbReference type="GO" id="GO:0051298">
    <property type="term" value="P:centrosome duplication"/>
    <property type="evidence" value="ECO:0007669"/>
    <property type="project" value="InterPro"/>
</dbReference>
<dbReference type="PANTHER" id="PTHR16029:SF11">
    <property type="entry name" value="CENTROSOMAL PROTEIN OF 192 KDA"/>
    <property type="match status" value="1"/>
</dbReference>
<dbReference type="Pfam" id="PF22066">
    <property type="entry name" value="Cep192_D8"/>
    <property type="match status" value="1"/>
</dbReference>
<feature type="domain" description="Cep192-like" evidence="2">
    <location>
        <begin position="3"/>
        <end position="96"/>
    </location>
</feature>
<dbReference type="EMBL" id="CAXITT010000601">
    <property type="protein sequence ID" value="CAL1544161.1"/>
    <property type="molecule type" value="Genomic_DNA"/>
</dbReference>
<dbReference type="Pfam" id="PF22065">
    <property type="entry name" value="Cep192_D7"/>
    <property type="match status" value="1"/>
</dbReference>
<comment type="caution">
    <text evidence="4">The sequence shown here is derived from an EMBL/GenBank/DDBJ whole genome shotgun (WGS) entry which is preliminary data.</text>
</comment>
<reference evidence="4 5" key="1">
    <citation type="submission" date="2024-04" db="EMBL/GenBank/DDBJ databases">
        <authorList>
            <consortium name="Genoscope - CEA"/>
            <person name="William W."/>
        </authorList>
    </citation>
    <scope>NUCLEOTIDE SEQUENCE [LARGE SCALE GENOMIC DNA]</scope>
</reference>
<dbReference type="GO" id="GO:0019901">
    <property type="term" value="F:protein kinase binding"/>
    <property type="evidence" value="ECO:0007669"/>
    <property type="project" value="TreeGrafter"/>
</dbReference>
<accession>A0AAV2IF36</accession>
<dbReference type="Proteomes" id="UP001497497">
    <property type="component" value="Unassembled WGS sequence"/>
</dbReference>
<evidence type="ECO:0000256" key="1">
    <source>
        <dbReference type="SAM" id="MobiDB-lite"/>
    </source>
</evidence>
<dbReference type="GO" id="GO:0005737">
    <property type="term" value="C:cytoplasm"/>
    <property type="evidence" value="ECO:0007669"/>
    <property type="project" value="TreeGrafter"/>
</dbReference>
<dbReference type="GO" id="GO:0071539">
    <property type="term" value="P:protein localization to centrosome"/>
    <property type="evidence" value="ECO:0007669"/>
    <property type="project" value="InterPro"/>
</dbReference>
<organism evidence="4 5">
    <name type="scientific">Lymnaea stagnalis</name>
    <name type="common">Great pond snail</name>
    <name type="synonym">Helix stagnalis</name>
    <dbReference type="NCBI Taxonomy" id="6523"/>
    <lineage>
        <taxon>Eukaryota</taxon>
        <taxon>Metazoa</taxon>
        <taxon>Spiralia</taxon>
        <taxon>Lophotrochozoa</taxon>
        <taxon>Mollusca</taxon>
        <taxon>Gastropoda</taxon>
        <taxon>Heterobranchia</taxon>
        <taxon>Euthyneura</taxon>
        <taxon>Panpulmonata</taxon>
        <taxon>Hygrophila</taxon>
        <taxon>Lymnaeoidea</taxon>
        <taxon>Lymnaeidae</taxon>
        <taxon>Lymnaea</taxon>
    </lineage>
</organism>
<dbReference type="PANTHER" id="PTHR16029">
    <property type="entry name" value="CENTROSOMAL PROTEIN OF 192 KDA"/>
    <property type="match status" value="1"/>
</dbReference>
<dbReference type="InterPro" id="IPR039103">
    <property type="entry name" value="Spd-2/CEP192"/>
</dbReference>
<evidence type="ECO:0000313" key="4">
    <source>
        <dbReference type="EMBL" id="CAL1544161.1"/>
    </source>
</evidence>
<feature type="compositionally biased region" description="Polar residues" evidence="1">
    <location>
        <begin position="130"/>
        <end position="172"/>
    </location>
</feature>
<dbReference type="AlphaFoldDB" id="A0AAV2IF36"/>
<dbReference type="Gene3D" id="2.60.40.10">
    <property type="entry name" value="Immunoglobulins"/>
    <property type="match status" value="2"/>
</dbReference>
<protein>
    <submittedName>
        <fullName evidence="4">Uncharacterized protein</fullName>
    </submittedName>
</protein>
<dbReference type="GO" id="GO:0090307">
    <property type="term" value="P:mitotic spindle assembly"/>
    <property type="evidence" value="ECO:0007669"/>
    <property type="project" value="TreeGrafter"/>
</dbReference>
<gene>
    <name evidence="4" type="ORF">GSLYS_00017674001</name>
</gene>
<feature type="region of interest" description="Disordered" evidence="1">
    <location>
        <begin position="128"/>
        <end position="219"/>
    </location>
</feature>
<proteinExistence type="predicted"/>
<evidence type="ECO:0000259" key="2">
    <source>
        <dbReference type="Pfam" id="PF22065"/>
    </source>
</evidence>
<name>A0AAV2IF36_LYMST</name>
<feature type="compositionally biased region" description="Polar residues" evidence="1">
    <location>
        <begin position="196"/>
        <end position="210"/>
    </location>
</feature>